<accession>A0A7U7G4H9</accession>
<sequence length="46" mass="5265">MLLENVPSNSDSLHQWYGHYNPLIILSIGAASRYQDTRAQPWNIPP</sequence>
<evidence type="ECO:0000313" key="2">
    <source>
        <dbReference type="Proteomes" id="UP000027590"/>
    </source>
</evidence>
<dbReference type="Proteomes" id="UP000027590">
    <property type="component" value="Unassembled WGS sequence"/>
</dbReference>
<organism evidence="1 2">
    <name type="scientific">Parasaccharibacter apium</name>
    <dbReference type="NCBI Taxonomy" id="1510841"/>
    <lineage>
        <taxon>Bacteria</taxon>
        <taxon>Pseudomonadati</taxon>
        <taxon>Pseudomonadota</taxon>
        <taxon>Alphaproteobacteria</taxon>
        <taxon>Acetobacterales</taxon>
        <taxon>Acetobacteraceae</taxon>
        <taxon>Parasaccharibacter</taxon>
    </lineage>
</organism>
<comment type="caution">
    <text evidence="1">The sequence shown here is derived from an EMBL/GenBank/DDBJ whole genome shotgun (WGS) entry which is preliminary data.</text>
</comment>
<reference evidence="1 2" key="1">
    <citation type="journal article" date="2014" name="Genome Biol. Evol.">
        <title>Acetic acid bacteria genomes reveal functional traits for adaptation to life in insect guts.</title>
        <authorList>
            <person name="Chouaia B."/>
            <person name="Gaiarsa S."/>
            <person name="Crotti E."/>
            <person name="Comandatore F."/>
            <person name="Degli Esposti M."/>
            <person name="Ricci I."/>
            <person name="Alma A."/>
            <person name="Favia G."/>
            <person name="Bandi C."/>
            <person name="Daffonchio D."/>
        </authorList>
    </citation>
    <scope>NUCLEOTIDE SEQUENCE [LARGE SCALE GENOMIC DNA]</scope>
    <source>
        <strain evidence="2">AM169</strain>
    </source>
</reference>
<evidence type="ECO:0000313" key="1">
    <source>
        <dbReference type="EMBL" id="CDG32995.1"/>
    </source>
</evidence>
<protein>
    <submittedName>
        <fullName evidence="1">Uncharacterized protein</fullName>
    </submittedName>
</protein>
<reference evidence="1 2" key="2">
    <citation type="journal article" date="2014" name="PLoS ONE">
        <title>Evolution of mitochondria reconstructed from the energy metabolism of living bacteria.</title>
        <authorList>
            <person name="Degli Esposti M."/>
            <person name="Chouaia B."/>
            <person name="Comandatore F."/>
            <person name="Crotti E."/>
            <person name="Sassera D."/>
            <person name="Lievens P.M."/>
            <person name="Daffonchio D."/>
            <person name="Bandi C."/>
        </authorList>
    </citation>
    <scope>NUCLEOTIDE SEQUENCE [LARGE SCALE GENOMIC DNA]</scope>
    <source>
        <strain evidence="2">AM169</strain>
    </source>
</reference>
<dbReference type="EMBL" id="CBLY010000002">
    <property type="protein sequence ID" value="CDG32995.1"/>
    <property type="molecule type" value="Genomic_DNA"/>
</dbReference>
<dbReference type="AlphaFoldDB" id="A0A7U7G4H9"/>
<name>A0A7U7G4H9_9PROT</name>
<proteinExistence type="predicted"/>
<gene>
    <name evidence="1" type="ORF">SACS_0257</name>
</gene>